<evidence type="ECO:0000313" key="1">
    <source>
        <dbReference type="EMBL" id="QFR43364.1"/>
    </source>
</evidence>
<dbReference type="RefSeq" id="WP_152299427.1">
    <property type="nucleotide sequence ID" value="NZ_CP041166.1"/>
</dbReference>
<sequence length="179" mass="21125">MHYYNQLVTKIGNILKPIVVTQHKIGNILSSYAPEIIQIAKIFEELPQRTQQAVMLLANEGWFIDADFALNSLLHLENKTAEEIEELLVHYYEEKIEEVEKKLINKFPERKTILTKAFYAHNEQIYELSVPVFLIQSDGICHDMTGHHYFHKRYELKQYLETNLSEQVFSDYLELHPCE</sequence>
<reference evidence="2" key="1">
    <citation type="submission" date="2019-06" db="EMBL/GenBank/DDBJ databases">
        <title>Sulfurimonas gotlandica sp. nov., a chemoautotrophic and psychrotolerant epsilonproteobacterium isolated from a pelagic redoxcline, and an emended description of the genus Sulfurimonas.</title>
        <authorList>
            <person name="Wang S."/>
            <person name="Jiang L."/>
            <person name="Shao Z."/>
        </authorList>
    </citation>
    <scope>NUCLEOTIDE SEQUENCE [LARGE SCALE GENOMIC DNA]</scope>
    <source>
        <strain evidence="2">1-1N</strain>
    </source>
</reference>
<dbReference type="Proteomes" id="UP000326061">
    <property type="component" value="Chromosome"/>
</dbReference>
<keyword evidence="2" id="KW-1185">Reference proteome</keyword>
<evidence type="ECO:0000313" key="2">
    <source>
        <dbReference type="Proteomes" id="UP000326061"/>
    </source>
</evidence>
<dbReference type="KEGG" id="suln:FJR47_05390"/>
<organism evidence="1 2">
    <name type="scientific">Sulfurimonas xiamenensis</name>
    <dbReference type="NCBI Taxonomy" id="2590021"/>
    <lineage>
        <taxon>Bacteria</taxon>
        <taxon>Pseudomonadati</taxon>
        <taxon>Campylobacterota</taxon>
        <taxon>Epsilonproteobacteria</taxon>
        <taxon>Campylobacterales</taxon>
        <taxon>Sulfurimonadaceae</taxon>
        <taxon>Sulfurimonas</taxon>
    </lineage>
</organism>
<proteinExistence type="predicted"/>
<accession>A0AAJ4A3S4</accession>
<dbReference type="AlphaFoldDB" id="A0AAJ4A3S4"/>
<protein>
    <submittedName>
        <fullName evidence="1">Uncharacterized protein</fullName>
    </submittedName>
</protein>
<name>A0AAJ4A3S4_9BACT</name>
<dbReference type="EMBL" id="CP041166">
    <property type="protein sequence ID" value="QFR43364.1"/>
    <property type="molecule type" value="Genomic_DNA"/>
</dbReference>
<gene>
    <name evidence="1" type="ORF">FJR47_05390</name>
</gene>